<dbReference type="Proteomes" id="UP001299265">
    <property type="component" value="Unassembled WGS sequence"/>
</dbReference>
<accession>A0AAP2RJL1</accession>
<evidence type="ECO:0000313" key="2">
    <source>
        <dbReference type="EMBL" id="MCD2492060.1"/>
    </source>
</evidence>
<evidence type="ECO:0000256" key="1">
    <source>
        <dbReference type="SAM" id="MobiDB-lite"/>
    </source>
</evidence>
<sequence length="70" mass="8030">MENKWNIGEGGEMPIGFGLSLAANSKSMEAFANMSDTEKENTVEKSRQMHTRRDMEQFVNSLGEEKDRFR</sequence>
<name>A0AAP2RJL1_9FIRM</name>
<comment type="caution">
    <text evidence="2">The sequence shown here is derived from an EMBL/GenBank/DDBJ whole genome shotgun (WGS) entry which is preliminary data.</text>
</comment>
<dbReference type="EMBL" id="JAJNOR010000002">
    <property type="protein sequence ID" value="MCD2492060.1"/>
    <property type="molecule type" value="Genomic_DNA"/>
</dbReference>
<dbReference type="RefSeq" id="WP_231061979.1">
    <property type="nucleotide sequence ID" value="NZ_JAJNOR010000002.1"/>
</dbReference>
<evidence type="ECO:0000313" key="3">
    <source>
        <dbReference type="Proteomes" id="UP001299265"/>
    </source>
</evidence>
<gene>
    <name evidence="2" type="ORF">LQE92_05400</name>
</gene>
<reference evidence="2 3" key="1">
    <citation type="submission" date="2021-11" db="EMBL/GenBank/DDBJ databases">
        <title>Lacrimispora sp. nov. NSJ-141 isolated from human feces.</title>
        <authorList>
            <person name="Abdugheni R."/>
        </authorList>
    </citation>
    <scope>NUCLEOTIDE SEQUENCE [LARGE SCALE GENOMIC DNA]</scope>
    <source>
        <strain evidence="2 3">NSJ-141</strain>
    </source>
</reference>
<protein>
    <submittedName>
        <fullName evidence="2">Uncharacterized protein</fullName>
    </submittedName>
</protein>
<feature type="compositionally biased region" description="Basic and acidic residues" evidence="1">
    <location>
        <begin position="36"/>
        <end position="56"/>
    </location>
</feature>
<organism evidence="2 3">
    <name type="scientific">Lientehia hominis</name>
    <dbReference type="NCBI Taxonomy" id="2897778"/>
    <lineage>
        <taxon>Bacteria</taxon>
        <taxon>Bacillati</taxon>
        <taxon>Bacillota</taxon>
        <taxon>Clostridia</taxon>
        <taxon>Lachnospirales</taxon>
        <taxon>Lachnospiraceae</taxon>
        <taxon>Lientehia</taxon>
    </lineage>
</organism>
<keyword evidence="3" id="KW-1185">Reference proteome</keyword>
<dbReference type="AlphaFoldDB" id="A0AAP2RJL1"/>
<feature type="region of interest" description="Disordered" evidence="1">
    <location>
        <begin position="32"/>
        <end position="70"/>
    </location>
</feature>
<proteinExistence type="predicted"/>